<dbReference type="EMBL" id="JAFNEN010000254">
    <property type="protein sequence ID" value="KAG8187938.1"/>
    <property type="molecule type" value="Genomic_DNA"/>
</dbReference>
<accession>A0AAV6UVS0</accession>
<dbReference type="AlphaFoldDB" id="A0AAV6UVS0"/>
<comment type="caution">
    <text evidence="1">The sequence shown here is derived from an EMBL/GenBank/DDBJ whole genome shotgun (WGS) entry which is preliminary data.</text>
</comment>
<name>A0AAV6UVS0_9ARAC</name>
<reference evidence="1 2" key="1">
    <citation type="journal article" date="2022" name="Nat. Ecol. Evol.">
        <title>A masculinizing supergene underlies an exaggerated male reproductive morph in a spider.</title>
        <authorList>
            <person name="Hendrickx F."/>
            <person name="De Corte Z."/>
            <person name="Sonet G."/>
            <person name="Van Belleghem S.M."/>
            <person name="Kostlbacher S."/>
            <person name="Vangestel C."/>
        </authorList>
    </citation>
    <scope>NUCLEOTIDE SEQUENCE [LARGE SCALE GENOMIC DNA]</scope>
    <source>
        <strain evidence="1">W744_W776</strain>
    </source>
</reference>
<gene>
    <name evidence="1" type="ORF">JTE90_027712</name>
</gene>
<organism evidence="1 2">
    <name type="scientific">Oedothorax gibbosus</name>
    <dbReference type="NCBI Taxonomy" id="931172"/>
    <lineage>
        <taxon>Eukaryota</taxon>
        <taxon>Metazoa</taxon>
        <taxon>Ecdysozoa</taxon>
        <taxon>Arthropoda</taxon>
        <taxon>Chelicerata</taxon>
        <taxon>Arachnida</taxon>
        <taxon>Araneae</taxon>
        <taxon>Araneomorphae</taxon>
        <taxon>Entelegynae</taxon>
        <taxon>Araneoidea</taxon>
        <taxon>Linyphiidae</taxon>
        <taxon>Erigoninae</taxon>
        <taxon>Oedothorax</taxon>
    </lineage>
</organism>
<dbReference type="Proteomes" id="UP000827092">
    <property type="component" value="Unassembled WGS sequence"/>
</dbReference>
<proteinExistence type="predicted"/>
<evidence type="ECO:0000313" key="1">
    <source>
        <dbReference type="EMBL" id="KAG8187938.1"/>
    </source>
</evidence>
<protein>
    <submittedName>
        <fullName evidence="1">Uncharacterized protein</fullName>
    </submittedName>
</protein>
<keyword evidence="2" id="KW-1185">Reference proteome</keyword>
<evidence type="ECO:0000313" key="2">
    <source>
        <dbReference type="Proteomes" id="UP000827092"/>
    </source>
</evidence>
<sequence>MMDDKKISPLRITLIGERIYGQSVRGVIAVNRSADGAPYLRKERRGFATDLYINSFSSCAFGTGKTHLLTFEGQERGSEALDFAPRRPWRPLWCPN</sequence>